<dbReference type="AlphaFoldDB" id="A0A3N4JQQ6"/>
<keyword evidence="3" id="KW-1185">Reference proteome</keyword>
<evidence type="ECO:0000313" key="3">
    <source>
        <dbReference type="Proteomes" id="UP000276215"/>
    </source>
</evidence>
<reference evidence="2 3" key="1">
    <citation type="journal article" date="2018" name="Nat. Ecol. Evol.">
        <title>Pezizomycetes genomes reveal the molecular basis of ectomycorrhizal truffle lifestyle.</title>
        <authorList>
            <person name="Murat C."/>
            <person name="Payen T."/>
            <person name="Noel B."/>
            <person name="Kuo A."/>
            <person name="Morin E."/>
            <person name="Chen J."/>
            <person name="Kohler A."/>
            <person name="Krizsan K."/>
            <person name="Balestrini R."/>
            <person name="Da Silva C."/>
            <person name="Montanini B."/>
            <person name="Hainaut M."/>
            <person name="Levati E."/>
            <person name="Barry K.W."/>
            <person name="Belfiori B."/>
            <person name="Cichocki N."/>
            <person name="Clum A."/>
            <person name="Dockter R.B."/>
            <person name="Fauchery L."/>
            <person name="Guy J."/>
            <person name="Iotti M."/>
            <person name="Le Tacon F."/>
            <person name="Lindquist E.A."/>
            <person name="Lipzen A."/>
            <person name="Malagnac F."/>
            <person name="Mello A."/>
            <person name="Molinier V."/>
            <person name="Miyauchi S."/>
            <person name="Poulain J."/>
            <person name="Riccioni C."/>
            <person name="Rubini A."/>
            <person name="Sitrit Y."/>
            <person name="Splivallo R."/>
            <person name="Traeger S."/>
            <person name="Wang M."/>
            <person name="Zifcakova L."/>
            <person name="Wipf D."/>
            <person name="Zambonelli A."/>
            <person name="Paolocci F."/>
            <person name="Nowrousian M."/>
            <person name="Ottonello S."/>
            <person name="Baldrian P."/>
            <person name="Spatafora J.W."/>
            <person name="Henrissat B."/>
            <person name="Nagy L.G."/>
            <person name="Aury J.M."/>
            <person name="Wincker P."/>
            <person name="Grigoriev I.V."/>
            <person name="Bonfante P."/>
            <person name="Martin F.M."/>
        </authorList>
    </citation>
    <scope>NUCLEOTIDE SEQUENCE [LARGE SCALE GENOMIC DNA]</scope>
    <source>
        <strain evidence="2 3">120613-1</strain>
    </source>
</reference>
<keyword evidence="1" id="KW-0812">Transmembrane</keyword>
<proteinExistence type="predicted"/>
<protein>
    <submittedName>
        <fullName evidence="2">Uncharacterized protein</fullName>
    </submittedName>
</protein>
<feature type="transmembrane region" description="Helical" evidence="1">
    <location>
        <begin position="53"/>
        <end position="72"/>
    </location>
</feature>
<organism evidence="2 3">
    <name type="scientific">Choiromyces venosus 120613-1</name>
    <dbReference type="NCBI Taxonomy" id="1336337"/>
    <lineage>
        <taxon>Eukaryota</taxon>
        <taxon>Fungi</taxon>
        <taxon>Dikarya</taxon>
        <taxon>Ascomycota</taxon>
        <taxon>Pezizomycotina</taxon>
        <taxon>Pezizomycetes</taxon>
        <taxon>Pezizales</taxon>
        <taxon>Tuberaceae</taxon>
        <taxon>Choiromyces</taxon>
    </lineage>
</organism>
<name>A0A3N4JQQ6_9PEZI</name>
<dbReference type="Proteomes" id="UP000276215">
    <property type="component" value="Unassembled WGS sequence"/>
</dbReference>
<sequence length="149" mass="16642">MSQHQQFVRLPPILPQSKLVPKSNFCESTYGTIRCFGFLSFCFSFDYRSESPWLALQVLVAGCFVGIIIIIAEMSARPLHTLTCTSLEKKKKSRELGERGYCTVPYATKTPSCGSHGLACSLLEHTTVRLNKPEEGGTVPNGWMLEHRT</sequence>
<accession>A0A3N4JQQ6</accession>
<dbReference type="EMBL" id="ML120417">
    <property type="protein sequence ID" value="RPA96144.1"/>
    <property type="molecule type" value="Genomic_DNA"/>
</dbReference>
<evidence type="ECO:0000256" key="1">
    <source>
        <dbReference type="SAM" id="Phobius"/>
    </source>
</evidence>
<gene>
    <name evidence="2" type="ORF">L873DRAFT_1248112</name>
</gene>
<keyword evidence="1" id="KW-1133">Transmembrane helix</keyword>
<evidence type="ECO:0000313" key="2">
    <source>
        <dbReference type="EMBL" id="RPA96144.1"/>
    </source>
</evidence>
<keyword evidence="1" id="KW-0472">Membrane</keyword>